<name>A0A2N8ULN6_9BASI</name>
<feature type="compositionally biased region" description="Acidic residues" evidence="1">
    <location>
        <begin position="556"/>
        <end position="566"/>
    </location>
</feature>
<dbReference type="EMBL" id="LT795070">
    <property type="protein sequence ID" value="SJX65403.1"/>
    <property type="molecule type" value="Genomic_DNA"/>
</dbReference>
<proteinExistence type="predicted"/>
<feature type="region of interest" description="Disordered" evidence="1">
    <location>
        <begin position="367"/>
        <end position="420"/>
    </location>
</feature>
<sequence>MLYPTSSKEFLLPKSLRLDANLHHEVAGMWDQFHAISRTPREGYSDFRIFNEADANEVLGERVYKPIIDVFKGLKACVARQEANIAGVDRNLEATLRQALSFSYRLQGPRSLGQETRPTPTLDADRHLNLQLFLDTGPTNPRPHLLSRSLADPNSPWAGTLDTHIYQLPDDVAIEETKRYFATSIPDTTLYWAGGRAGPASRGGIPFLITEVKDPHRVTANIMEEVLLHFDRHTSDQWERARFFETQAIPVRRAVSTGHTDTLATLWLKGFGQAYRHAFLSRQVYGTYSTTEDGMLFKINWDHPTHPGQHVTAVMIKSNPPSSVPPYPAADVIQDRYHYFAASGGLQMSTGLVPTDRFLSALAQLSGEHKTNSPQATQPRPTGTESTSQPGGQQDSSDAEIEQEAPMSGNEDRGFLPTGTTTTALALPDLQAFYHAVLDCYPDSACKEEIRRFFALDERKVVLQFRKTELLKMLCAAFPLDPVRAFSDPANTLSLEDLLALAPNTHRSSAQLATDYHIFWWGTLEEGLLPKGFSARLARLDASEEVQSRTELINGDVEDPSTDDDPNPPTSPPTPPQ</sequence>
<evidence type="ECO:0000256" key="1">
    <source>
        <dbReference type="SAM" id="MobiDB-lite"/>
    </source>
</evidence>
<feature type="compositionally biased region" description="Polar residues" evidence="1">
    <location>
        <begin position="372"/>
        <end position="396"/>
    </location>
</feature>
<evidence type="ECO:0000313" key="3">
    <source>
        <dbReference type="Proteomes" id="UP000239563"/>
    </source>
</evidence>
<organism evidence="2 3">
    <name type="scientific">Sporisorium reilianum f. sp. reilianum</name>
    <dbReference type="NCBI Taxonomy" id="72559"/>
    <lineage>
        <taxon>Eukaryota</taxon>
        <taxon>Fungi</taxon>
        <taxon>Dikarya</taxon>
        <taxon>Basidiomycota</taxon>
        <taxon>Ustilaginomycotina</taxon>
        <taxon>Ustilaginomycetes</taxon>
        <taxon>Ustilaginales</taxon>
        <taxon>Ustilaginaceae</taxon>
        <taxon>Sporisorium</taxon>
    </lineage>
</organism>
<reference evidence="2 3" key="1">
    <citation type="submission" date="2017-02" db="EMBL/GenBank/DDBJ databases">
        <authorList>
            <person name="Peterson S.W."/>
        </authorList>
    </citation>
    <scope>NUCLEOTIDE SEQUENCE [LARGE SCALE GENOMIC DNA]</scope>
    <source>
        <strain evidence="2 3">SRS1_H2-8</strain>
    </source>
</reference>
<feature type="region of interest" description="Disordered" evidence="1">
    <location>
        <begin position="545"/>
        <end position="577"/>
    </location>
</feature>
<gene>
    <name evidence="2" type="ORF">SRS1_15674</name>
</gene>
<accession>A0A2N8ULN6</accession>
<protein>
    <submittedName>
        <fullName evidence="2">Uncharacterized protein</fullName>
    </submittedName>
</protein>
<evidence type="ECO:0000313" key="2">
    <source>
        <dbReference type="EMBL" id="SJX65403.1"/>
    </source>
</evidence>
<dbReference type="AlphaFoldDB" id="A0A2N8ULN6"/>
<dbReference type="Proteomes" id="UP000239563">
    <property type="component" value="Chromosome XVII"/>
</dbReference>
<feature type="compositionally biased region" description="Pro residues" evidence="1">
    <location>
        <begin position="567"/>
        <end position="577"/>
    </location>
</feature>